<evidence type="ECO:0000259" key="5">
    <source>
        <dbReference type="Pfam" id="PF13193"/>
    </source>
</evidence>
<dbReference type="Proteomes" id="UP000230842">
    <property type="component" value="Unassembled WGS sequence"/>
</dbReference>
<protein>
    <submittedName>
        <fullName evidence="6">Fatty-acyl-CoA synthase</fullName>
    </submittedName>
</protein>
<dbReference type="AlphaFoldDB" id="A0A0B2AZE0"/>
<feature type="domain" description="AMP-binding enzyme C-terminal" evidence="5">
    <location>
        <begin position="430"/>
        <end position="505"/>
    </location>
</feature>
<comment type="similarity">
    <text evidence="1">Belongs to the ATP-dependent AMP-binding enzyme family.</text>
</comment>
<organism evidence="6 7">
    <name type="scientific">Mumia flava</name>
    <dbReference type="NCBI Taxonomy" id="1348852"/>
    <lineage>
        <taxon>Bacteria</taxon>
        <taxon>Bacillati</taxon>
        <taxon>Actinomycetota</taxon>
        <taxon>Actinomycetes</taxon>
        <taxon>Propionibacteriales</taxon>
        <taxon>Nocardioidaceae</taxon>
        <taxon>Mumia</taxon>
    </lineage>
</organism>
<evidence type="ECO:0000256" key="1">
    <source>
        <dbReference type="ARBA" id="ARBA00006432"/>
    </source>
</evidence>
<feature type="region of interest" description="Disordered" evidence="3">
    <location>
        <begin position="515"/>
        <end position="537"/>
    </location>
</feature>
<feature type="compositionally biased region" description="Low complexity" evidence="3">
    <location>
        <begin position="153"/>
        <end position="167"/>
    </location>
</feature>
<evidence type="ECO:0000256" key="2">
    <source>
        <dbReference type="ARBA" id="ARBA00022598"/>
    </source>
</evidence>
<dbReference type="Gene3D" id="3.30.300.30">
    <property type="match status" value="1"/>
</dbReference>
<reference evidence="6 7" key="1">
    <citation type="submission" date="2017-11" db="EMBL/GenBank/DDBJ databases">
        <title>Genomic Encyclopedia of Archaeal and Bacterial Type Strains, Phase II (KMG-II): From Individual Species to Whole Genera.</title>
        <authorList>
            <person name="Goeker M."/>
        </authorList>
    </citation>
    <scope>NUCLEOTIDE SEQUENCE [LARGE SCALE GENOMIC DNA]</scope>
    <source>
        <strain evidence="6 7">DSM 27763</strain>
    </source>
</reference>
<dbReference type="InterPro" id="IPR000873">
    <property type="entry name" value="AMP-dep_synth/lig_dom"/>
</dbReference>
<evidence type="ECO:0000313" key="6">
    <source>
        <dbReference type="EMBL" id="PJJ56966.1"/>
    </source>
</evidence>
<dbReference type="PANTHER" id="PTHR43767:SF1">
    <property type="entry name" value="NONRIBOSOMAL PEPTIDE SYNTHASE PES1 (EUROFUNG)-RELATED"/>
    <property type="match status" value="1"/>
</dbReference>
<feature type="domain" description="AMP-dependent synthetase/ligase" evidence="4">
    <location>
        <begin position="23"/>
        <end position="380"/>
    </location>
</feature>
<dbReference type="Pfam" id="PF00501">
    <property type="entry name" value="AMP-binding"/>
    <property type="match status" value="1"/>
</dbReference>
<gene>
    <name evidence="6" type="ORF">CLV56_1185</name>
</gene>
<dbReference type="SUPFAM" id="SSF56801">
    <property type="entry name" value="Acetyl-CoA synthetase-like"/>
    <property type="match status" value="1"/>
</dbReference>
<evidence type="ECO:0000259" key="4">
    <source>
        <dbReference type="Pfam" id="PF00501"/>
    </source>
</evidence>
<dbReference type="FunFam" id="3.30.300.30:FF:000008">
    <property type="entry name" value="2,3-dihydroxybenzoate-AMP ligase"/>
    <property type="match status" value="1"/>
</dbReference>
<proteinExistence type="inferred from homology"/>
<feature type="region of interest" description="Disordered" evidence="3">
    <location>
        <begin position="143"/>
        <end position="170"/>
    </location>
</feature>
<name>A0A0B2AZE0_9ACTN</name>
<evidence type="ECO:0000313" key="7">
    <source>
        <dbReference type="Proteomes" id="UP000230842"/>
    </source>
</evidence>
<dbReference type="Gene3D" id="3.40.50.12780">
    <property type="entry name" value="N-terminal domain of ligase-like"/>
    <property type="match status" value="1"/>
</dbReference>
<dbReference type="InterPro" id="IPR020845">
    <property type="entry name" value="AMP-binding_CS"/>
</dbReference>
<evidence type="ECO:0000256" key="3">
    <source>
        <dbReference type="SAM" id="MobiDB-lite"/>
    </source>
</evidence>
<accession>A0A0B2AZE0</accession>
<dbReference type="InterPro" id="IPR050237">
    <property type="entry name" value="ATP-dep_AMP-bd_enzyme"/>
</dbReference>
<dbReference type="EMBL" id="PGEZ01000001">
    <property type="protein sequence ID" value="PJJ56966.1"/>
    <property type="molecule type" value="Genomic_DNA"/>
</dbReference>
<dbReference type="PANTHER" id="PTHR43767">
    <property type="entry name" value="LONG-CHAIN-FATTY-ACID--COA LIGASE"/>
    <property type="match status" value="1"/>
</dbReference>
<dbReference type="OrthoDB" id="9803968at2"/>
<dbReference type="InterPro" id="IPR025110">
    <property type="entry name" value="AMP-bd_C"/>
</dbReference>
<dbReference type="Pfam" id="PF13193">
    <property type="entry name" value="AMP-binding_C"/>
    <property type="match status" value="1"/>
</dbReference>
<dbReference type="InterPro" id="IPR042099">
    <property type="entry name" value="ANL_N_sf"/>
</dbReference>
<feature type="compositionally biased region" description="Basic and acidic residues" evidence="3">
    <location>
        <begin position="523"/>
        <end position="537"/>
    </location>
</feature>
<dbReference type="RefSeq" id="WP_039367971.1">
    <property type="nucleotide sequence ID" value="NZ_PGEZ01000001.1"/>
</dbReference>
<sequence>MSPTHTELDVDATGAHTIGRWLADRAARTPDATAIDYLGVTASYTELDRRSRDLAAALLRSGYRAGDRVATVTGNSPDHVVAFFACAHAGLALVPMSWRSSPRELEQLLTTAQPSLVLYEDEYSALAHDAVRRLGTSVPTAMLGPTGVETDVPTPAGAATTPGTRPPSDTDPLLVIFTSGSTGSAKGVVLSHEACFWNNLALGQAVELTSSDVVLVTLPQFHVAAWNIQPLLAWRAGARVVLERSFQPGRVLRLIAERRVTMLMGVPTQYRMLADDPAFATTDLSGLRVAMVGGSPMPTDLWQRWADRGVAITQGYGLTEAGPNVLVLHPGDAPAHPGAVGRPYPYVEVALRDPATGAHLSGAATGELCVRGPSTFTEYLHAPAPTAAAFDAGWLRTGDLAERDADGFYRIVDRLKDVYISGGENIAPAEIEQAIVEHPLVAEVAVVGVPDDVWGEVGAAFVVPRSGAALSPDEIRTYLRGALAAFKIPKYVHVHDALPRTALGKVVRPRLRDLAHGSAADARPADPRAEDDADERS</sequence>
<keyword evidence="2" id="KW-0436">Ligase</keyword>
<comment type="caution">
    <text evidence="6">The sequence shown here is derived from an EMBL/GenBank/DDBJ whole genome shotgun (WGS) entry which is preliminary data.</text>
</comment>
<dbReference type="InterPro" id="IPR045851">
    <property type="entry name" value="AMP-bd_C_sf"/>
</dbReference>
<dbReference type="GO" id="GO:0016878">
    <property type="term" value="F:acid-thiol ligase activity"/>
    <property type="evidence" value="ECO:0007669"/>
    <property type="project" value="UniProtKB-ARBA"/>
</dbReference>
<dbReference type="PROSITE" id="PS00455">
    <property type="entry name" value="AMP_BINDING"/>
    <property type="match status" value="1"/>
</dbReference>
<keyword evidence="7" id="KW-1185">Reference proteome</keyword>